<dbReference type="Pfam" id="PF11276">
    <property type="entry name" value="DUF3078"/>
    <property type="match status" value="1"/>
</dbReference>
<sequence length="324" mass="36808">MFTLSPRFLFTTLCLFFLFLFSANAQRLYVKPPVLEDPDTVGVWDFSGTGSLNLNQISLSNWSAGGQNSFSVLGAGTIYANYKKGKGTWNNALDITYGLIKLEGRRMQKSDDRVELNLKYGYRASKEWYYTGQLNVRSQLTPTYTVTRDTLVSNLFSPMYVLTSLGMDFKPNDKLSVFLSPLTGKFTIVESQMLADRGAFGVERAEKDPEGNLIPGTGKHLRKEFGGYINVRYKNEILENVLLQSKLDLFSNYLKDPENIDLNFENQVSFKFNEFISANFFLHMIYDDDVKVDVDRDGDGKDESKGPRLQVKQMLGIGLSYKFE</sequence>
<evidence type="ECO:0000313" key="2">
    <source>
        <dbReference type="Proteomes" id="UP000198432"/>
    </source>
</evidence>
<dbReference type="Proteomes" id="UP000198432">
    <property type="component" value="Unassembled WGS sequence"/>
</dbReference>
<reference evidence="2" key="1">
    <citation type="submission" date="2017-06" db="EMBL/GenBank/DDBJ databases">
        <authorList>
            <person name="Varghese N."/>
            <person name="Submissions S."/>
        </authorList>
    </citation>
    <scope>NUCLEOTIDE SEQUENCE [LARGE SCALE GENOMIC DNA]</scope>
    <source>
        <strain evidence="2">NKM1</strain>
    </source>
</reference>
<name>A0A239HSJ8_9BACT</name>
<dbReference type="EMBL" id="FZOQ01000014">
    <property type="protein sequence ID" value="SNS84292.1"/>
    <property type="molecule type" value="Genomic_DNA"/>
</dbReference>
<accession>A0A239HSJ8</accession>
<protein>
    <recommendedName>
        <fullName evidence="3">DUF3078 domain-containing protein</fullName>
    </recommendedName>
</protein>
<dbReference type="OrthoDB" id="1495718at2"/>
<dbReference type="InterPro" id="IPR021428">
    <property type="entry name" value="DUF3078"/>
</dbReference>
<gene>
    <name evidence="1" type="ORF">SAMN06296052_114145</name>
</gene>
<evidence type="ECO:0008006" key="3">
    <source>
        <dbReference type="Google" id="ProtNLM"/>
    </source>
</evidence>
<evidence type="ECO:0000313" key="1">
    <source>
        <dbReference type="EMBL" id="SNS84292.1"/>
    </source>
</evidence>
<dbReference type="AlphaFoldDB" id="A0A239HSJ8"/>
<organism evidence="1 2">
    <name type="scientific">Pontibacter ummariensis</name>
    <dbReference type="NCBI Taxonomy" id="1610492"/>
    <lineage>
        <taxon>Bacteria</taxon>
        <taxon>Pseudomonadati</taxon>
        <taxon>Bacteroidota</taxon>
        <taxon>Cytophagia</taxon>
        <taxon>Cytophagales</taxon>
        <taxon>Hymenobacteraceae</taxon>
        <taxon>Pontibacter</taxon>
    </lineage>
</organism>
<keyword evidence="2" id="KW-1185">Reference proteome</keyword>
<proteinExistence type="predicted"/>